<dbReference type="Pfam" id="PF00342">
    <property type="entry name" value="PGI"/>
    <property type="match status" value="1"/>
</dbReference>
<comment type="catalytic activity">
    <reaction evidence="4">
        <text>alpha-D-glucose 6-phosphate = beta-D-fructose 6-phosphate</text>
        <dbReference type="Rhea" id="RHEA:11816"/>
        <dbReference type="ChEBI" id="CHEBI:57634"/>
        <dbReference type="ChEBI" id="CHEBI:58225"/>
        <dbReference type="EC" id="5.3.1.9"/>
    </reaction>
</comment>
<sequence>MISSDAASLGGYAGGVENALKDLRDERVVERMWEGDHTVWGPEPEEIANRLGWLRSPETTEGALPEIMDLVEAVRGEGIEHVVLLGMGGSSLAPETFGLALKRQEGYPDLAVLDSTDPEAVLGLADGLDPAKTLFVVSTKSGGTVETFSFFKYFYNLVAEAVGGERASSHFVAITDPGSGLQDTAEKYGFRSIFLNDPNIGGRYSGLSLFGQVPAALVGVDVQKLLDGAKAAAQELRAASTGPQENPGAWLGAVMGELARAHGRDKLTLLTSPSLAAFGPWVEQLVAESTGKEGVGILPVDEEPVGSVDSYGDDRLFVYLGLQGEGVDGPSPDEMRRLGHPVVEILLDDAYELGAEMLRWEVATAVAGWRLGINPFDQPNVESAKTQARRMISEYAEKGELPELEPTVVEGEMSVYTSEGAASVDEALRSFFGQARPGDYVALQAYLPPSEGTTATLQELRVRIKEALKVATTLGYGPRFLHSTGQLHKGDGGNGLFVQITAGHGRDADIPDEAGEPASSLTFGVLEEAQALGDRQALLDAGRRVVRVDLGSDVDGGLRRLAEALS</sequence>
<keyword evidence="3 4" id="KW-0413">Isomerase</keyword>
<evidence type="ECO:0000256" key="3">
    <source>
        <dbReference type="ARBA" id="ARBA00023235"/>
    </source>
</evidence>
<accession>A0A6J4S1J1</accession>
<dbReference type="PRINTS" id="PR00662">
    <property type="entry name" value="G6PISOMERASE"/>
</dbReference>
<evidence type="ECO:0000256" key="4">
    <source>
        <dbReference type="RuleBase" id="RU000612"/>
    </source>
</evidence>
<reference evidence="5" key="1">
    <citation type="submission" date="2020-02" db="EMBL/GenBank/DDBJ databases">
        <authorList>
            <person name="Meier V. D."/>
        </authorList>
    </citation>
    <scope>NUCLEOTIDE SEQUENCE</scope>
    <source>
        <strain evidence="5">AVDCRST_MAG25</strain>
    </source>
</reference>
<dbReference type="EC" id="5.3.1.9" evidence="4"/>
<dbReference type="GO" id="GO:0006094">
    <property type="term" value="P:gluconeogenesis"/>
    <property type="evidence" value="ECO:0007669"/>
    <property type="project" value="UniProtKB-KW"/>
</dbReference>
<gene>
    <name evidence="5" type="ORF">AVDCRST_MAG25-3146</name>
</gene>
<dbReference type="GO" id="GO:0006096">
    <property type="term" value="P:glycolytic process"/>
    <property type="evidence" value="ECO:0007669"/>
    <property type="project" value="UniProtKB-UniPathway"/>
</dbReference>
<evidence type="ECO:0000256" key="2">
    <source>
        <dbReference type="ARBA" id="ARBA00023152"/>
    </source>
</evidence>
<comment type="pathway">
    <text evidence="4">Carbohydrate degradation; glycolysis; D-glyceraldehyde 3-phosphate and glycerone phosphate from D-glucose: step 2/4.</text>
</comment>
<dbReference type="GO" id="GO:0097367">
    <property type="term" value="F:carbohydrate derivative binding"/>
    <property type="evidence" value="ECO:0007669"/>
    <property type="project" value="InterPro"/>
</dbReference>
<dbReference type="InterPro" id="IPR035476">
    <property type="entry name" value="SIS_PGI_1"/>
</dbReference>
<dbReference type="EMBL" id="CADCVI010000209">
    <property type="protein sequence ID" value="CAA9486987.1"/>
    <property type="molecule type" value="Genomic_DNA"/>
</dbReference>
<protein>
    <recommendedName>
        <fullName evidence="4">Glucose-6-phosphate isomerase</fullName>
        <ecNumber evidence="4">5.3.1.9</ecNumber>
    </recommendedName>
</protein>
<dbReference type="GO" id="GO:0004347">
    <property type="term" value="F:glucose-6-phosphate isomerase activity"/>
    <property type="evidence" value="ECO:0007669"/>
    <property type="project" value="UniProtKB-EC"/>
</dbReference>
<proteinExistence type="inferred from homology"/>
<dbReference type="GO" id="GO:0048029">
    <property type="term" value="F:monosaccharide binding"/>
    <property type="evidence" value="ECO:0007669"/>
    <property type="project" value="TreeGrafter"/>
</dbReference>
<dbReference type="InterPro" id="IPR001672">
    <property type="entry name" value="G6P_Isomerase"/>
</dbReference>
<dbReference type="PANTHER" id="PTHR11469:SF1">
    <property type="entry name" value="GLUCOSE-6-PHOSPHATE ISOMERASE"/>
    <property type="match status" value="1"/>
</dbReference>
<keyword evidence="2 4" id="KW-0324">Glycolysis</keyword>
<dbReference type="InterPro" id="IPR046348">
    <property type="entry name" value="SIS_dom_sf"/>
</dbReference>
<dbReference type="CDD" id="cd05015">
    <property type="entry name" value="SIS_PGI_1"/>
    <property type="match status" value="1"/>
</dbReference>
<dbReference type="GO" id="GO:0005829">
    <property type="term" value="C:cytosol"/>
    <property type="evidence" value="ECO:0007669"/>
    <property type="project" value="TreeGrafter"/>
</dbReference>
<dbReference type="SUPFAM" id="SSF53697">
    <property type="entry name" value="SIS domain"/>
    <property type="match status" value="1"/>
</dbReference>
<dbReference type="PROSITE" id="PS51463">
    <property type="entry name" value="P_GLUCOSE_ISOMERASE_3"/>
    <property type="match status" value="1"/>
</dbReference>
<comment type="similarity">
    <text evidence="4">Belongs to the GPI family.</text>
</comment>
<evidence type="ECO:0000256" key="1">
    <source>
        <dbReference type="ARBA" id="ARBA00022432"/>
    </source>
</evidence>
<dbReference type="Gene3D" id="3.40.50.10490">
    <property type="entry name" value="Glucose-6-phosphate isomerase like protein, domain 1"/>
    <property type="match status" value="3"/>
</dbReference>
<dbReference type="PANTHER" id="PTHR11469">
    <property type="entry name" value="GLUCOSE-6-PHOSPHATE ISOMERASE"/>
    <property type="match status" value="1"/>
</dbReference>
<dbReference type="UniPathway" id="UPA00109">
    <property type="reaction ID" value="UER00181"/>
</dbReference>
<dbReference type="AlphaFoldDB" id="A0A6J4S1J1"/>
<organism evidence="5">
    <name type="scientific">uncultured Rubrobacteraceae bacterium</name>
    <dbReference type="NCBI Taxonomy" id="349277"/>
    <lineage>
        <taxon>Bacteria</taxon>
        <taxon>Bacillati</taxon>
        <taxon>Actinomycetota</taxon>
        <taxon>Rubrobacteria</taxon>
        <taxon>Rubrobacterales</taxon>
        <taxon>Rubrobacteraceae</taxon>
        <taxon>environmental samples</taxon>
    </lineage>
</organism>
<keyword evidence="1 4" id="KW-0312">Gluconeogenesis</keyword>
<name>A0A6J4S1J1_9ACTN</name>
<evidence type="ECO:0000313" key="5">
    <source>
        <dbReference type="EMBL" id="CAA9486987.1"/>
    </source>
</evidence>
<dbReference type="GO" id="GO:0051156">
    <property type="term" value="P:glucose 6-phosphate metabolic process"/>
    <property type="evidence" value="ECO:0007669"/>
    <property type="project" value="TreeGrafter"/>
</dbReference>